<feature type="signal peptide" evidence="1">
    <location>
        <begin position="1"/>
        <end position="17"/>
    </location>
</feature>
<evidence type="ECO:0000313" key="3">
    <source>
        <dbReference type="Proteomes" id="UP001497382"/>
    </source>
</evidence>
<dbReference type="AlphaFoldDB" id="A0AAV2BMI4"/>
<feature type="chain" id="PRO_5043539244" description="Secreted protein" evidence="1">
    <location>
        <begin position="18"/>
        <end position="220"/>
    </location>
</feature>
<accession>A0AAV2BMI4</accession>
<reference evidence="2 3" key="1">
    <citation type="submission" date="2024-04" db="EMBL/GenBank/DDBJ databases">
        <authorList>
            <person name="Rising A."/>
            <person name="Reimegard J."/>
            <person name="Sonavane S."/>
            <person name="Akerstrom W."/>
            <person name="Nylinder S."/>
            <person name="Hedman E."/>
            <person name="Kallberg Y."/>
        </authorList>
    </citation>
    <scope>NUCLEOTIDE SEQUENCE [LARGE SCALE GENOMIC DNA]</scope>
</reference>
<dbReference type="Proteomes" id="UP001497382">
    <property type="component" value="Unassembled WGS sequence"/>
</dbReference>
<gene>
    <name evidence="2" type="ORF">LARSCL_LOCUS20047</name>
</gene>
<proteinExistence type="predicted"/>
<dbReference type="EMBL" id="CAXIEN010000410">
    <property type="protein sequence ID" value="CAL1297006.1"/>
    <property type="molecule type" value="Genomic_DNA"/>
</dbReference>
<evidence type="ECO:0000256" key="1">
    <source>
        <dbReference type="SAM" id="SignalP"/>
    </source>
</evidence>
<keyword evidence="1" id="KW-0732">Signal</keyword>
<protein>
    <recommendedName>
        <fullName evidence="4">Secreted protein</fullName>
    </recommendedName>
</protein>
<evidence type="ECO:0008006" key="4">
    <source>
        <dbReference type="Google" id="ProtNLM"/>
    </source>
</evidence>
<sequence length="220" mass="25473">MFIFVISFLGLLYSASCTEGGCLYEAQSFCHFETLKNLQIPSTEEELQNSCTNLTQMKECIKNSVSNCNVERAQRYSHLVSIRQSVKEAQNLLNVTTEICQEDSELHDNFVLDMRCYREVFDTDKEENLCMRYTDNVDNYIRSRLRSMLQGRADERQPFNTCLSTAKDTAIKIIGIVGNLEDHCPVTMRIDILELLDDLKLVTRKDMPVRQFLESDSFFE</sequence>
<name>A0AAV2BMI4_9ARAC</name>
<evidence type="ECO:0000313" key="2">
    <source>
        <dbReference type="EMBL" id="CAL1297006.1"/>
    </source>
</evidence>
<keyword evidence="3" id="KW-1185">Reference proteome</keyword>
<organism evidence="2 3">
    <name type="scientific">Larinioides sclopetarius</name>
    <dbReference type="NCBI Taxonomy" id="280406"/>
    <lineage>
        <taxon>Eukaryota</taxon>
        <taxon>Metazoa</taxon>
        <taxon>Ecdysozoa</taxon>
        <taxon>Arthropoda</taxon>
        <taxon>Chelicerata</taxon>
        <taxon>Arachnida</taxon>
        <taxon>Araneae</taxon>
        <taxon>Araneomorphae</taxon>
        <taxon>Entelegynae</taxon>
        <taxon>Araneoidea</taxon>
        <taxon>Araneidae</taxon>
        <taxon>Larinioides</taxon>
    </lineage>
</organism>
<comment type="caution">
    <text evidence="2">The sequence shown here is derived from an EMBL/GenBank/DDBJ whole genome shotgun (WGS) entry which is preliminary data.</text>
</comment>